<dbReference type="EMBL" id="JARKHS020027416">
    <property type="protein sequence ID" value="KAK8765416.1"/>
    <property type="molecule type" value="Genomic_DNA"/>
</dbReference>
<reference evidence="3 4" key="1">
    <citation type="journal article" date="2023" name="Arcadia Sci">
        <title>De novo assembly of a long-read Amblyomma americanum tick genome.</title>
        <authorList>
            <person name="Chou S."/>
            <person name="Poskanzer K.E."/>
            <person name="Rollins M."/>
            <person name="Thuy-Boun P.S."/>
        </authorList>
    </citation>
    <scope>NUCLEOTIDE SEQUENCE [LARGE SCALE GENOMIC DNA]</scope>
    <source>
        <strain evidence="3">F_SG_1</strain>
        <tissue evidence="3">Salivary glands</tissue>
    </source>
</reference>
<comment type="caution">
    <text evidence="3">The sequence shown here is derived from an EMBL/GenBank/DDBJ whole genome shotgun (WGS) entry which is preliminary data.</text>
</comment>
<name>A0AAQ4DSH6_AMBAM</name>
<proteinExistence type="predicted"/>
<evidence type="ECO:0000259" key="2">
    <source>
        <dbReference type="PROSITE" id="PS50279"/>
    </source>
</evidence>
<dbReference type="PROSITE" id="PS50279">
    <property type="entry name" value="BPTI_KUNITZ_2"/>
    <property type="match status" value="1"/>
</dbReference>
<keyword evidence="1" id="KW-0732">Signal</keyword>
<dbReference type="InterPro" id="IPR002223">
    <property type="entry name" value="Kunitz_BPTI"/>
</dbReference>
<feature type="chain" id="PRO_5042842067" description="BPTI/Kunitz inhibitor domain-containing protein" evidence="1">
    <location>
        <begin position="22"/>
        <end position="91"/>
    </location>
</feature>
<accession>A0AAQ4DSH6</accession>
<organism evidence="3 4">
    <name type="scientific">Amblyomma americanum</name>
    <name type="common">Lone star tick</name>
    <dbReference type="NCBI Taxonomy" id="6943"/>
    <lineage>
        <taxon>Eukaryota</taxon>
        <taxon>Metazoa</taxon>
        <taxon>Ecdysozoa</taxon>
        <taxon>Arthropoda</taxon>
        <taxon>Chelicerata</taxon>
        <taxon>Arachnida</taxon>
        <taxon>Acari</taxon>
        <taxon>Parasitiformes</taxon>
        <taxon>Ixodida</taxon>
        <taxon>Ixodoidea</taxon>
        <taxon>Ixodidae</taxon>
        <taxon>Amblyomminae</taxon>
        <taxon>Amblyomma</taxon>
    </lineage>
</organism>
<dbReference type="Pfam" id="PF00014">
    <property type="entry name" value="Kunitz_BPTI"/>
    <property type="match status" value="1"/>
</dbReference>
<dbReference type="Proteomes" id="UP001321473">
    <property type="component" value="Unassembled WGS sequence"/>
</dbReference>
<dbReference type="InterPro" id="IPR036880">
    <property type="entry name" value="Kunitz_BPTI_sf"/>
</dbReference>
<dbReference type="CDD" id="cd00109">
    <property type="entry name" value="Kunitz-type"/>
    <property type="match status" value="1"/>
</dbReference>
<feature type="domain" description="BPTI/Kunitz inhibitor" evidence="2">
    <location>
        <begin position="36"/>
        <end position="90"/>
    </location>
</feature>
<dbReference type="GO" id="GO:0004867">
    <property type="term" value="F:serine-type endopeptidase inhibitor activity"/>
    <property type="evidence" value="ECO:0007669"/>
    <property type="project" value="InterPro"/>
</dbReference>
<keyword evidence="4" id="KW-1185">Reference proteome</keyword>
<dbReference type="Gene3D" id="4.10.410.10">
    <property type="entry name" value="Pancreatic trypsin inhibitor Kunitz domain"/>
    <property type="match status" value="1"/>
</dbReference>
<evidence type="ECO:0000256" key="1">
    <source>
        <dbReference type="SAM" id="SignalP"/>
    </source>
</evidence>
<gene>
    <name evidence="3" type="ORF">V5799_031976</name>
</gene>
<evidence type="ECO:0000313" key="3">
    <source>
        <dbReference type="EMBL" id="KAK8765416.1"/>
    </source>
</evidence>
<sequence>MNTALALFAVALLAAVEYGESTFFCTNLKCTYPKGCTEPKYTGTCYGQVLDRYYFNPRTRKCEVFKLGFGLNCCPTCNTFQKKEDCEKYCK</sequence>
<dbReference type="SMART" id="SM00131">
    <property type="entry name" value="KU"/>
    <property type="match status" value="1"/>
</dbReference>
<evidence type="ECO:0000313" key="4">
    <source>
        <dbReference type="Proteomes" id="UP001321473"/>
    </source>
</evidence>
<dbReference type="AlphaFoldDB" id="A0AAQ4DSH6"/>
<protein>
    <recommendedName>
        <fullName evidence="2">BPTI/Kunitz inhibitor domain-containing protein</fullName>
    </recommendedName>
</protein>
<feature type="signal peptide" evidence="1">
    <location>
        <begin position="1"/>
        <end position="21"/>
    </location>
</feature>
<dbReference type="SUPFAM" id="SSF57362">
    <property type="entry name" value="BPTI-like"/>
    <property type="match status" value="1"/>
</dbReference>